<evidence type="ECO:0000256" key="2">
    <source>
        <dbReference type="ARBA" id="ARBA00023125"/>
    </source>
</evidence>
<evidence type="ECO:0000313" key="6">
    <source>
        <dbReference type="Proteomes" id="UP000679950"/>
    </source>
</evidence>
<dbReference type="SUPFAM" id="SSF46689">
    <property type="entry name" value="Homeodomain-like"/>
    <property type="match status" value="2"/>
</dbReference>
<dbReference type="PROSITE" id="PS00041">
    <property type="entry name" value="HTH_ARAC_FAMILY_1"/>
    <property type="match status" value="1"/>
</dbReference>
<dbReference type="InterPro" id="IPR015813">
    <property type="entry name" value="Pyrv/PenolPyrv_kinase-like_dom"/>
</dbReference>
<dbReference type="InterPro" id="IPR013785">
    <property type="entry name" value="Aldolase_TIM"/>
</dbReference>
<keyword evidence="2" id="KW-0238">DNA-binding</keyword>
<gene>
    <name evidence="5" type="ORF">J8TS2_42690</name>
</gene>
<proteinExistence type="predicted"/>
<dbReference type="Proteomes" id="UP000679950">
    <property type="component" value="Unassembled WGS sequence"/>
</dbReference>
<keyword evidence="6" id="KW-1185">Reference proteome</keyword>
<name>A0ABQ4KPT7_9BACI</name>
<dbReference type="Pfam" id="PF09370">
    <property type="entry name" value="PEP_hydrolase"/>
    <property type="match status" value="1"/>
</dbReference>
<dbReference type="PANTHER" id="PTHR31862:SF1">
    <property type="entry name" value="UPF0261 DOMAIN PROTEIN (AFU_ORTHOLOGUE AFUA_1G10120)"/>
    <property type="match status" value="1"/>
</dbReference>
<dbReference type="PANTHER" id="PTHR31862">
    <property type="entry name" value="UPF0261 DOMAIN PROTEIN (AFU_ORTHOLOGUE AFUA_1G10120)"/>
    <property type="match status" value="1"/>
</dbReference>
<evidence type="ECO:0000259" key="4">
    <source>
        <dbReference type="PROSITE" id="PS01124"/>
    </source>
</evidence>
<dbReference type="Gene3D" id="1.10.10.60">
    <property type="entry name" value="Homeodomain-like"/>
    <property type="match status" value="2"/>
</dbReference>
<sequence length="401" mass="45236">MQFWEKEQIVKRLSKQINMNRHIIGVAAGSGLTAKYAEEGGADFILSLSSGFFRQKGLSSLAAYLPFTNSNQTVMDLGMKEILPRTQNIPVLFGLMATDPSINLETFIKKIKENRFAGVNNYSTIGLINGKYREALEEQGISYQQEVDSIHLASKMGLFTVAFVFNERQAMKMLHAGADVICVHFGLTSGGKLGAKQIQSLQSAKKLADDIFQAVDEIKPNVIKMVYGGPVNKPVDVQFIYDGSRINGYIGGSVFERIPAEQVVLQVTESFKQTNDAIYEELIQKILRGFRTSEDYIDFITEYIGLHYKDNIELNEIAEILHISRPYISTLFKKHVGVSFTDYLIDFRLNRALEILKEKKLPLAMVAELVGYPNYAQFSKIFKRRKGMAPSEYVKTYLKTN</sequence>
<dbReference type="Gene3D" id="3.20.20.70">
    <property type="entry name" value="Aldolase class I"/>
    <property type="match status" value="1"/>
</dbReference>
<keyword evidence="3" id="KW-0804">Transcription</keyword>
<dbReference type="RefSeq" id="WP_212967576.1">
    <property type="nucleotide sequence ID" value="NZ_BORB01000074.1"/>
</dbReference>
<evidence type="ECO:0000256" key="3">
    <source>
        <dbReference type="ARBA" id="ARBA00023163"/>
    </source>
</evidence>
<dbReference type="EMBL" id="BORB01000074">
    <property type="protein sequence ID" value="GIN59950.1"/>
    <property type="molecule type" value="Genomic_DNA"/>
</dbReference>
<accession>A0ABQ4KPT7</accession>
<protein>
    <submittedName>
        <fullName evidence="5">AraC family transcriptional regulator</fullName>
    </submittedName>
</protein>
<dbReference type="Pfam" id="PF12833">
    <property type="entry name" value="HTH_18"/>
    <property type="match status" value="1"/>
</dbReference>
<evidence type="ECO:0000313" key="5">
    <source>
        <dbReference type="EMBL" id="GIN59950.1"/>
    </source>
</evidence>
<organism evidence="5 6">
    <name type="scientific">Lederbergia ruris</name>
    <dbReference type="NCBI Taxonomy" id="217495"/>
    <lineage>
        <taxon>Bacteria</taxon>
        <taxon>Bacillati</taxon>
        <taxon>Bacillota</taxon>
        <taxon>Bacilli</taxon>
        <taxon>Bacillales</taxon>
        <taxon>Bacillaceae</taxon>
        <taxon>Lederbergia</taxon>
    </lineage>
</organism>
<dbReference type="InterPro" id="IPR009057">
    <property type="entry name" value="Homeodomain-like_sf"/>
</dbReference>
<reference evidence="5 6" key="1">
    <citation type="submission" date="2021-03" db="EMBL/GenBank/DDBJ databases">
        <title>Antimicrobial resistance genes in bacteria isolated from Japanese honey, and their potential for conferring macrolide and lincosamide resistance in the American foulbrood pathogen Paenibacillus larvae.</title>
        <authorList>
            <person name="Okamoto M."/>
            <person name="Kumagai M."/>
            <person name="Kanamori H."/>
            <person name="Takamatsu D."/>
        </authorList>
    </citation>
    <scope>NUCLEOTIDE SEQUENCE [LARGE SCALE GENOMIC DNA]</scope>
    <source>
        <strain evidence="5 6">J8TS2</strain>
    </source>
</reference>
<dbReference type="SUPFAM" id="SSF51621">
    <property type="entry name" value="Phosphoenolpyruvate/pyruvate domain"/>
    <property type="match status" value="1"/>
</dbReference>
<dbReference type="InterPro" id="IPR051353">
    <property type="entry name" value="Tobamovirus_resist_UPF0261"/>
</dbReference>
<dbReference type="InterPro" id="IPR009215">
    <property type="entry name" value="TIM-br_IGPS-like"/>
</dbReference>
<dbReference type="InterPro" id="IPR018060">
    <property type="entry name" value="HTH_AraC"/>
</dbReference>
<evidence type="ECO:0000256" key="1">
    <source>
        <dbReference type="ARBA" id="ARBA00023015"/>
    </source>
</evidence>
<keyword evidence="1" id="KW-0805">Transcription regulation</keyword>
<comment type="caution">
    <text evidence="5">The sequence shown here is derived from an EMBL/GenBank/DDBJ whole genome shotgun (WGS) entry which is preliminary data.</text>
</comment>
<feature type="domain" description="HTH araC/xylS-type" evidence="4">
    <location>
        <begin position="298"/>
        <end position="396"/>
    </location>
</feature>
<dbReference type="InterPro" id="IPR018062">
    <property type="entry name" value="HTH_AraC-typ_CS"/>
</dbReference>
<dbReference type="SMART" id="SM00342">
    <property type="entry name" value="HTH_ARAC"/>
    <property type="match status" value="1"/>
</dbReference>
<dbReference type="PROSITE" id="PS01124">
    <property type="entry name" value="HTH_ARAC_FAMILY_2"/>
    <property type="match status" value="1"/>
</dbReference>